<dbReference type="Proteomes" id="UP000319383">
    <property type="component" value="Chromosome"/>
</dbReference>
<evidence type="ECO:0000313" key="2">
    <source>
        <dbReference type="Proteomes" id="UP000319383"/>
    </source>
</evidence>
<accession>A0A517ZIV5</accession>
<dbReference type="AlphaFoldDB" id="A0A517ZIV5"/>
<proteinExistence type="predicted"/>
<reference evidence="1 2" key="1">
    <citation type="submission" date="2019-02" db="EMBL/GenBank/DDBJ databases">
        <title>Deep-cultivation of Planctomycetes and their phenomic and genomic characterization uncovers novel biology.</title>
        <authorList>
            <person name="Wiegand S."/>
            <person name="Jogler M."/>
            <person name="Boedeker C."/>
            <person name="Pinto D."/>
            <person name="Vollmers J."/>
            <person name="Rivas-Marin E."/>
            <person name="Kohn T."/>
            <person name="Peeters S.H."/>
            <person name="Heuer A."/>
            <person name="Rast P."/>
            <person name="Oberbeckmann S."/>
            <person name="Bunk B."/>
            <person name="Jeske O."/>
            <person name="Meyerdierks A."/>
            <person name="Storesund J.E."/>
            <person name="Kallscheuer N."/>
            <person name="Luecker S."/>
            <person name="Lage O.M."/>
            <person name="Pohl T."/>
            <person name="Merkel B.J."/>
            <person name="Hornburger P."/>
            <person name="Mueller R.-W."/>
            <person name="Bruemmer F."/>
            <person name="Labrenz M."/>
            <person name="Spormann A.M."/>
            <person name="Op den Camp H."/>
            <person name="Overmann J."/>
            <person name="Amann R."/>
            <person name="Jetten M.S.M."/>
            <person name="Mascher T."/>
            <person name="Medema M.H."/>
            <person name="Devos D.P."/>
            <person name="Kaster A.-K."/>
            <person name="Ovreas L."/>
            <person name="Rohde M."/>
            <person name="Galperin M.Y."/>
            <person name="Jogler C."/>
        </authorList>
    </citation>
    <scope>NUCLEOTIDE SEQUENCE [LARGE SCALE GENOMIC DNA]</scope>
    <source>
        <strain evidence="1 2">Mal52</strain>
    </source>
</reference>
<evidence type="ECO:0000313" key="1">
    <source>
        <dbReference type="EMBL" id="QDU42363.1"/>
    </source>
</evidence>
<dbReference type="KEGG" id="sdyn:Mal52_08190"/>
<organism evidence="1 2">
    <name type="scientific">Symmachiella dynata</name>
    <dbReference type="NCBI Taxonomy" id="2527995"/>
    <lineage>
        <taxon>Bacteria</taxon>
        <taxon>Pseudomonadati</taxon>
        <taxon>Planctomycetota</taxon>
        <taxon>Planctomycetia</taxon>
        <taxon>Planctomycetales</taxon>
        <taxon>Planctomycetaceae</taxon>
        <taxon>Symmachiella</taxon>
    </lineage>
</organism>
<keyword evidence="2" id="KW-1185">Reference proteome</keyword>
<dbReference type="EMBL" id="CP036276">
    <property type="protein sequence ID" value="QDU42363.1"/>
    <property type="molecule type" value="Genomic_DNA"/>
</dbReference>
<gene>
    <name evidence="1" type="ORF">Mal52_08190</name>
</gene>
<name>A0A517ZIV5_9PLAN</name>
<protein>
    <submittedName>
        <fullName evidence="1">Uncharacterized protein</fullName>
    </submittedName>
</protein>
<sequence>MPRWISIRWFVLTLAVCGKLQGADRNDIDFPELLKIAERYDLPLPPEKAPLILAYTDRTTLTGDSSTSHDPGIYRPAFLLEKLPNGQARVLMGWNTTVVSTDADHRPSTRPYSLQPQQAKPKGYVLECNNMSSFVTALQLAQRSEMEKAKDIWEQVNAAEYFETRNAGEDLGEYRANPQVLLAHGLYLHLYEAVLPANADMKTILKKLFQLKREYPDLFSDDEDLYYPYRRTRFVRDLGLTIAAETAPEGSVEALLIGWGNQNNKFWHLGFFDDHNIDSARPAREIFLMGAKVFPELNRLSKDQRLTRQLDWAFVMRRPAERIRLGQLATQLSEVMAGSQKSETATSLGKQKGWEKEFFEKAAVDLENRRISGFHEVPLWILGQKYPQSLMTICSKIPSRASRDARLFELAETVANSKLTSKEKTEALVGMSERLSDYSRKRSVLQQLARVNEERCIELLQPVLAQLPKDVNETYWTCEAAGYTHVVMQLQNDRIWKDYLEVAKHSAVGLRMEIMDPMNYSYIKDENRNRRLAFLASFLDDTEIRDPSIDAAKYEGPCAAFTFGKITVRDFAAMKIASVLDLEERPDEFWTQDQWSQLRQRVRTALNREDLPTLTP</sequence>